<feature type="transmembrane region" description="Helical" evidence="1">
    <location>
        <begin position="123"/>
        <end position="145"/>
    </location>
</feature>
<feature type="transmembrane region" description="Helical" evidence="1">
    <location>
        <begin position="12"/>
        <end position="32"/>
    </location>
</feature>
<comment type="caution">
    <text evidence="2">The sequence shown here is derived from an EMBL/GenBank/DDBJ whole genome shotgun (WGS) entry which is preliminary data.</text>
</comment>
<feature type="transmembrane region" description="Helical" evidence="1">
    <location>
        <begin position="52"/>
        <end position="75"/>
    </location>
</feature>
<reference evidence="2" key="1">
    <citation type="submission" date="2022-07" db="EMBL/GenBank/DDBJ databases">
        <title>Enhanced cultured diversity of the mouse gut microbiota enables custom-made synthetic communities.</title>
        <authorList>
            <person name="Afrizal A."/>
        </authorList>
    </citation>
    <scope>NUCLEOTIDE SEQUENCE</scope>
    <source>
        <strain evidence="2">DSM 29482</strain>
    </source>
</reference>
<organism evidence="2 3">
    <name type="scientific">Anaerosalibacter massiliensis</name>
    <dbReference type="NCBI Taxonomy" id="1347392"/>
    <lineage>
        <taxon>Bacteria</taxon>
        <taxon>Bacillati</taxon>
        <taxon>Bacillota</taxon>
        <taxon>Tissierellia</taxon>
        <taxon>Tissierellales</taxon>
        <taxon>Sporanaerobacteraceae</taxon>
        <taxon>Anaerosalibacter</taxon>
    </lineage>
</organism>
<sequence length="168" mass="19201">MKKLEENSKKTFIVTIIIYLIYKIYMSINALGTNFKDIPGAQEELKTAGQSGKVIVIMASIVTTALFIFLTYIICKSIFKNINVDNPKMLERFSGIYFSNMTVLYIFSIIISLFNNYLPEVAWIKFTIIGVVRILIAIGFNMILLDNDEDSEIRMVPNIILFAVVFLF</sequence>
<protein>
    <submittedName>
        <fullName evidence="2">Uncharacterized protein</fullName>
    </submittedName>
</protein>
<name>A0A9X2MJ76_9FIRM</name>
<feature type="transmembrane region" description="Helical" evidence="1">
    <location>
        <begin position="96"/>
        <end position="117"/>
    </location>
</feature>
<dbReference type="RefSeq" id="WP_042680961.1">
    <property type="nucleotide sequence ID" value="NZ_CABKTM010000025.1"/>
</dbReference>
<dbReference type="Proteomes" id="UP001142078">
    <property type="component" value="Unassembled WGS sequence"/>
</dbReference>
<keyword evidence="3" id="KW-1185">Reference proteome</keyword>
<dbReference type="OrthoDB" id="9878742at2"/>
<gene>
    <name evidence="2" type="ORF">NSA23_11055</name>
</gene>
<keyword evidence="1" id="KW-1133">Transmembrane helix</keyword>
<dbReference type="AlphaFoldDB" id="A0A9X2MJ76"/>
<accession>A0A9X2MJ76</accession>
<evidence type="ECO:0000256" key="1">
    <source>
        <dbReference type="SAM" id="Phobius"/>
    </source>
</evidence>
<proteinExistence type="predicted"/>
<evidence type="ECO:0000313" key="2">
    <source>
        <dbReference type="EMBL" id="MCR2044644.1"/>
    </source>
</evidence>
<dbReference type="EMBL" id="JANJZL010000007">
    <property type="protein sequence ID" value="MCR2044644.1"/>
    <property type="molecule type" value="Genomic_DNA"/>
</dbReference>
<keyword evidence="1" id="KW-0812">Transmembrane</keyword>
<keyword evidence="1" id="KW-0472">Membrane</keyword>
<evidence type="ECO:0000313" key="3">
    <source>
        <dbReference type="Proteomes" id="UP001142078"/>
    </source>
</evidence>